<sequence>MAVPLGAMTRRCDPSHDAAAHQTATSTAKTVTVVTVPATPSVRKTGV</sequence>
<dbReference type="AlphaFoldDB" id="A0A2T0S9M3"/>
<feature type="compositionally biased region" description="Basic and acidic residues" evidence="1">
    <location>
        <begin position="10"/>
        <end position="19"/>
    </location>
</feature>
<gene>
    <name evidence="2" type="ORF">CLV70_105290</name>
</gene>
<dbReference type="EMBL" id="PVZG01000005">
    <property type="protein sequence ID" value="PRY30120.1"/>
    <property type="molecule type" value="Genomic_DNA"/>
</dbReference>
<accession>A0A2T0S9M3</accession>
<keyword evidence="3" id="KW-1185">Reference proteome</keyword>
<name>A0A2T0S9M3_9ACTN</name>
<evidence type="ECO:0000256" key="1">
    <source>
        <dbReference type="SAM" id="MobiDB-lite"/>
    </source>
</evidence>
<dbReference type="Proteomes" id="UP000239209">
    <property type="component" value="Unassembled WGS sequence"/>
</dbReference>
<comment type="caution">
    <text evidence="2">The sequence shown here is derived from an EMBL/GenBank/DDBJ whole genome shotgun (WGS) entry which is preliminary data.</text>
</comment>
<evidence type="ECO:0000313" key="2">
    <source>
        <dbReference type="EMBL" id="PRY30120.1"/>
    </source>
</evidence>
<evidence type="ECO:0000313" key="3">
    <source>
        <dbReference type="Proteomes" id="UP000239209"/>
    </source>
</evidence>
<proteinExistence type="predicted"/>
<protein>
    <submittedName>
        <fullName evidence="2">Uncharacterized protein</fullName>
    </submittedName>
</protein>
<reference evidence="2 3" key="1">
    <citation type="submission" date="2018-03" db="EMBL/GenBank/DDBJ databases">
        <title>Genomic Encyclopedia of Archaeal and Bacterial Type Strains, Phase II (KMG-II): from individual species to whole genera.</title>
        <authorList>
            <person name="Goeker M."/>
        </authorList>
    </citation>
    <scope>NUCLEOTIDE SEQUENCE [LARGE SCALE GENOMIC DNA]</scope>
    <source>
        <strain evidence="2 3">DSM 45348</strain>
    </source>
</reference>
<feature type="region of interest" description="Disordered" evidence="1">
    <location>
        <begin position="1"/>
        <end position="26"/>
    </location>
</feature>
<organism evidence="2 3">
    <name type="scientific">Pseudosporangium ferrugineum</name>
    <dbReference type="NCBI Taxonomy" id="439699"/>
    <lineage>
        <taxon>Bacteria</taxon>
        <taxon>Bacillati</taxon>
        <taxon>Actinomycetota</taxon>
        <taxon>Actinomycetes</taxon>
        <taxon>Micromonosporales</taxon>
        <taxon>Micromonosporaceae</taxon>
        <taxon>Pseudosporangium</taxon>
    </lineage>
</organism>